<dbReference type="GO" id="GO:0005886">
    <property type="term" value="C:plasma membrane"/>
    <property type="evidence" value="ECO:0007669"/>
    <property type="project" value="UniProtKB-SubCell"/>
</dbReference>
<keyword evidence="6" id="KW-0997">Cell inner membrane</keyword>
<dbReference type="EMBL" id="CP046415">
    <property type="protein sequence ID" value="QGT77689.1"/>
    <property type="molecule type" value="Genomic_DNA"/>
</dbReference>
<comment type="function">
    <text evidence="6">Peptidoglycan polymerase that is essential for cell wall elongation.</text>
</comment>
<dbReference type="GO" id="GO:0008955">
    <property type="term" value="F:peptidoglycan glycosyltransferase activity"/>
    <property type="evidence" value="ECO:0007669"/>
    <property type="project" value="UniProtKB-UniRule"/>
</dbReference>
<dbReference type="Proteomes" id="UP000427716">
    <property type="component" value="Chromosome"/>
</dbReference>
<evidence type="ECO:0000256" key="4">
    <source>
        <dbReference type="ARBA" id="ARBA00022989"/>
    </source>
</evidence>
<dbReference type="NCBIfam" id="TIGR02210">
    <property type="entry name" value="rodA_shape"/>
    <property type="match status" value="1"/>
</dbReference>
<comment type="similarity">
    <text evidence="6">Belongs to the SEDS family. MrdB/RodA subfamily.</text>
</comment>
<dbReference type="GO" id="GO:0015648">
    <property type="term" value="F:lipid-linked peptidoglycan transporter activity"/>
    <property type="evidence" value="ECO:0007669"/>
    <property type="project" value="TreeGrafter"/>
</dbReference>
<evidence type="ECO:0000256" key="3">
    <source>
        <dbReference type="ARBA" id="ARBA00022960"/>
    </source>
</evidence>
<accession>A0A6I6CUI4</accession>
<evidence type="ECO:0000256" key="5">
    <source>
        <dbReference type="ARBA" id="ARBA00023136"/>
    </source>
</evidence>
<keyword evidence="6" id="KW-0573">Peptidoglycan synthesis</keyword>
<evidence type="ECO:0000256" key="6">
    <source>
        <dbReference type="HAMAP-Rule" id="MF_02079"/>
    </source>
</evidence>
<dbReference type="RefSeq" id="WP_136866735.1">
    <property type="nucleotide sequence ID" value="NZ_CP046415.1"/>
</dbReference>
<keyword evidence="6" id="KW-0808">Transferase</keyword>
<comment type="pathway">
    <text evidence="6">Cell wall biogenesis; peptidoglycan biosynthesis.</text>
</comment>
<dbReference type="GO" id="GO:0032153">
    <property type="term" value="C:cell division site"/>
    <property type="evidence" value="ECO:0007669"/>
    <property type="project" value="TreeGrafter"/>
</dbReference>
<feature type="transmembrane region" description="Helical" evidence="6">
    <location>
        <begin position="196"/>
        <end position="215"/>
    </location>
</feature>
<keyword evidence="6" id="KW-0961">Cell wall biogenesis/degradation</keyword>
<dbReference type="Pfam" id="PF01098">
    <property type="entry name" value="FTSW_RODA_SPOVE"/>
    <property type="match status" value="1"/>
</dbReference>
<keyword evidence="3 6" id="KW-0133">Cell shape</keyword>
<dbReference type="AlphaFoldDB" id="A0A6I6CUI4"/>
<organism evidence="7 8">
    <name type="scientific">Guyparkeria halophila</name>
    <dbReference type="NCBI Taxonomy" id="47960"/>
    <lineage>
        <taxon>Bacteria</taxon>
        <taxon>Pseudomonadati</taxon>
        <taxon>Pseudomonadota</taxon>
        <taxon>Gammaproteobacteria</taxon>
        <taxon>Chromatiales</taxon>
        <taxon>Thioalkalibacteraceae</taxon>
        <taxon>Guyparkeria</taxon>
    </lineage>
</organism>
<sequence>MAVDRLQPIRLGDRVGATLRSVFKLDPVLLFFVALIAMIGVVAGYSAAEQSDAWVERSIVRLGLGFGLMLLIAQIPQRWFFAVAPWFYAAVVLMLVAVWLVGDMGGGAKRWLDLGVIRFQPAELMKVAMPMTIAWFLARRPLPPRPLDVVVAMLAVGVPTVLIAGQPDLGSSLLIMASGLFVLFFAGLSWWYIGGFLALATAAMPVMWFFVMHAYQKERVLTLLDPASDPLGAGYHTIQSMIAIGSGGVWGKGWLQGTQSHLDFLPEGTTDFILAVYAEEFGLMGLLVLFLLYLAVIWRGLWIAEHAESVEGRLLAASISMTFMVYVLVNAGMVLGLLPVVGAPLPLMSYGGTALVTIMVGLGMLMSIRTQRSFLGHDR</sequence>
<feature type="transmembrane region" description="Helical" evidence="6">
    <location>
        <begin position="59"/>
        <end position="77"/>
    </location>
</feature>
<keyword evidence="6" id="KW-0328">Glycosyltransferase</keyword>
<dbReference type="KEGG" id="ghl:GM160_01605"/>
<reference evidence="7 8" key="1">
    <citation type="submission" date="2019-11" db="EMBL/GenBank/DDBJ databases">
        <authorList>
            <person name="Zhang J."/>
            <person name="Sun C."/>
        </authorList>
    </citation>
    <scope>NUCLEOTIDE SEQUENCE [LARGE SCALE GENOMIC DNA]</scope>
    <source>
        <strain evidence="8">sp2</strain>
    </source>
</reference>
<feature type="transmembrane region" description="Helical" evidence="6">
    <location>
        <begin position="314"/>
        <end position="341"/>
    </location>
</feature>
<dbReference type="UniPathway" id="UPA00219"/>
<evidence type="ECO:0000256" key="1">
    <source>
        <dbReference type="ARBA" id="ARBA00004141"/>
    </source>
</evidence>
<keyword evidence="5 6" id="KW-0472">Membrane</keyword>
<proteinExistence type="inferred from homology"/>
<dbReference type="InterPro" id="IPR011923">
    <property type="entry name" value="RodA/MrdB"/>
</dbReference>
<dbReference type="EC" id="2.4.99.28" evidence="6"/>
<comment type="subcellular location">
    <subcellularLocation>
        <location evidence="6">Cell inner membrane</location>
        <topology evidence="6">Multi-pass membrane protein</topology>
    </subcellularLocation>
    <subcellularLocation>
        <location evidence="1">Membrane</location>
        <topology evidence="1">Multi-pass membrane protein</topology>
    </subcellularLocation>
</comment>
<keyword evidence="6" id="KW-1003">Cell membrane</keyword>
<keyword evidence="8" id="KW-1185">Reference proteome</keyword>
<evidence type="ECO:0000256" key="2">
    <source>
        <dbReference type="ARBA" id="ARBA00022692"/>
    </source>
</evidence>
<feature type="transmembrane region" description="Helical" evidence="6">
    <location>
        <begin position="347"/>
        <end position="368"/>
    </location>
</feature>
<name>A0A6I6CUI4_9GAMM</name>
<feature type="transmembrane region" description="Helical" evidence="6">
    <location>
        <begin position="28"/>
        <end position="47"/>
    </location>
</feature>
<comment type="catalytic activity">
    <reaction evidence="6">
        <text>[GlcNAc-(1-&gt;4)-Mur2Ac(oyl-L-Ala-gamma-D-Glu-L-Lys-D-Ala-D-Ala)](n)-di-trans,octa-cis-undecaprenyl diphosphate + beta-D-GlcNAc-(1-&gt;4)-Mur2Ac(oyl-L-Ala-gamma-D-Glu-L-Lys-D-Ala-D-Ala)-di-trans,octa-cis-undecaprenyl diphosphate = [GlcNAc-(1-&gt;4)-Mur2Ac(oyl-L-Ala-gamma-D-Glu-L-Lys-D-Ala-D-Ala)](n+1)-di-trans,octa-cis-undecaprenyl diphosphate + di-trans,octa-cis-undecaprenyl diphosphate + H(+)</text>
        <dbReference type="Rhea" id="RHEA:23708"/>
        <dbReference type="Rhea" id="RHEA-COMP:9602"/>
        <dbReference type="Rhea" id="RHEA-COMP:9603"/>
        <dbReference type="ChEBI" id="CHEBI:15378"/>
        <dbReference type="ChEBI" id="CHEBI:58405"/>
        <dbReference type="ChEBI" id="CHEBI:60033"/>
        <dbReference type="ChEBI" id="CHEBI:78435"/>
        <dbReference type="EC" id="2.4.99.28"/>
    </reaction>
</comment>
<evidence type="ECO:0000313" key="8">
    <source>
        <dbReference type="Proteomes" id="UP000427716"/>
    </source>
</evidence>
<dbReference type="GO" id="GO:0051301">
    <property type="term" value="P:cell division"/>
    <property type="evidence" value="ECO:0007669"/>
    <property type="project" value="InterPro"/>
</dbReference>
<feature type="transmembrane region" description="Helical" evidence="6">
    <location>
        <begin position="83"/>
        <end position="102"/>
    </location>
</feature>
<dbReference type="PANTHER" id="PTHR30474:SF1">
    <property type="entry name" value="PEPTIDOGLYCAN GLYCOSYLTRANSFERASE MRDB"/>
    <property type="match status" value="1"/>
</dbReference>
<keyword evidence="2 6" id="KW-0812">Transmembrane</keyword>
<dbReference type="GO" id="GO:0009252">
    <property type="term" value="P:peptidoglycan biosynthetic process"/>
    <property type="evidence" value="ECO:0007669"/>
    <property type="project" value="UniProtKB-UniRule"/>
</dbReference>
<dbReference type="GO" id="GO:0008360">
    <property type="term" value="P:regulation of cell shape"/>
    <property type="evidence" value="ECO:0007669"/>
    <property type="project" value="UniProtKB-KW"/>
</dbReference>
<feature type="transmembrane region" description="Helical" evidence="6">
    <location>
        <begin position="147"/>
        <end position="165"/>
    </location>
</feature>
<dbReference type="GO" id="GO:0071555">
    <property type="term" value="P:cell wall organization"/>
    <property type="evidence" value="ECO:0007669"/>
    <property type="project" value="UniProtKB-KW"/>
</dbReference>
<evidence type="ECO:0000313" key="7">
    <source>
        <dbReference type="EMBL" id="QGT77689.1"/>
    </source>
</evidence>
<protein>
    <recommendedName>
        <fullName evidence="6">Peptidoglycan glycosyltransferase MrdB</fullName>
        <shortName evidence="6">PGT</shortName>
        <ecNumber evidence="6">2.4.99.28</ecNumber>
    </recommendedName>
    <alternativeName>
        <fullName evidence="6">Cell elongation protein RodA</fullName>
    </alternativeName>
    <alternativeName>
        <fullName evidence="6">Cell wall polymerase</fullName>
    </alternativeName>
    <alternativeName>
        <fullName evidence="6">Peptidoglycan polymerase</fullName>
        <shortName evidence="6">PG polymerase</shortName>
    </alternativeName>
</protein>
<keyword evidence="4 6" id="KW-1133">Transmembrane helix</keyword>
<gene>
    <name evidence="6 7" type="primary">rodA</name>
    <name evidence="6" type="synonym">mrdB</name>
    <name evidence="7" type="ORF">GM160_01605</name>
</gene>
<dbReference type="PANTHER" id="PTHR30474">
    <property type="entry name" value="CELL CYCLE PROTEIN"/>
    <property type="match status" value="1"/>
</dbReference>
<feature type="transmembrane region" description="Helical" evidence="6">
    <location>
        <begin position="281"/>
        <end position="302"/>
    </location>
</feature>
<dbReference type="HAMAP" id="MF_02079">
    <property type="entry name" value="PGT_RodA"/>
    <property type="match status" value="1"/>
</dbReference>
<dbReference type="InterPro" id="IPR001182">
    <property type="entry name" value="FtsW/RodA"/>
</dbReference>
<feature type="transmembrane region" description="Helical" evidence="6">
    <location>
        <begin position="171"/>
        <end position="191"/>
    </location>
</feature>